<dbReference type="KEGG" id="cmet:K6K41_04125"/>
<dbReference type="PANTHER" id="PTHR44858">
    <property type="entry name" value="TETRATRICOPEPTIDE REPEAT PROTEIN 6"/>
    <property type="match status" value="1"/>
</dbReference>
<sequence>MDPSMLEPIALAINLFGLFGFGKAREAGQLVDQGFVLVEDGRYEEAVEVLTRALALDPEDVDALERRATAYLMLEQRALAIADLQTAASLAPQAAEVRAGLCAAIAESDPAAAMPHCDIAIRLDPEDAPSLNNRSTALGLLGRDEEALADLDRAVALAPDEFIFRANRAITLVELGEFERAAEDVDYALAIQPNDPTMMLALARIVLSRGDVAEARALVGSVLNRGSDHAEALAVAGWVSLAEDAPSAAVEAFDLALARQSGGREGQLRDRVKWMALCGRSAARRSLGDVAGAEADLGSARDLKPSVDRVAAAWGRPLSSQP</sequence>
<dbReference type="InterPro" id="IPR050498">
    <property type="entry name" value="Ycf3"/>
</dbReference>
<dbReference type="PANTHER" id="PTHR44858:SF1">
    <property type="entry name" value="UDP-N-ACETYLGLUCOSAMINE--PEPTIDE N-ACETYLGLUCOSAMINYLTRANSFERASE SPINDLY-RELATED"/>
    <property type="match status" value="1"/>
</dbReference>
<dbReference type="InterPro" id="IPR019734">
    <property type="entry name" value="TPR_rpt"/>
</dbReference>
<keyword evidence="4" id="KW-1185">Reference proteome</keyword>
<name>A0A9E6R9Y6_9HYPH</name>
<keyword evidence="2" id="KW-0802">TPR repeat</keyword>
<keyword evidence="1" id="KW-0677">Repeat</keyword>
<dbReference type="InterPro" id="IPR011990">
    <property type="entry name" value="TPR-like_helical_dom_sf"/>
</dbReference>
<dbReference type="AlphaFoldDB" id="A0A9E6R9Y6"/>
<evidence type="ECO:0000256" key="1">
    <source>
        <dbReference type="ARBA" id="ARBA00022737"/>
    </source>
</evidence>
<dbReference type="SMART" id="SM00028">
    <property type="entry name" value="TPR"/>
    <property type="match status" value="7"/>
</dbReference>
<reference evidence="3" key="1">
    <citation type="submission" date="2021-08" db="EMBL/GenBank/DDBJ databases">
        <authorList>
            <person name="Zhang H."/>
            <person name="Xu M."/>
            <person name="Yu Z."/>
            <person name="Yang L."/>
            <person name="Cai Y."/>
        </authorList>
    </citation>
    <scope>NUCLEOTIDE SEQUENCE</scope>
    <source>
        <strain evidence="3">CHL1</strain>
    </source>
</reference>
<evidence type="ECO:0000313" key="3">
    <source>
        <dbReference type="EMBL" id="QZO00854.1"/>
    </source>
</evidence>
<organism evidence="3 4">
    <name type="scientific">Chenggangzhangella methanolivorans</name>
    <dbReference type="NCBI Taxonomy" id="1437009"/>
    <lineage>
        <taxon>Bacteria</taxon>
        <taxon>Pseudomonadati</taxon>
        <taxon>Pseudomonadota</taxon>
        <taxon>Alphaproteobacteria</taxon>
        <taxon>Hyphomicrobiales</taxon>
        <taxon>Methylopilaceae</taxon>
        <taxon>Chenggangzhangella</taxon>
    </lineage>
</organism>
<dbReference type="EMBL" id="CP081869">
    <property type="protein sequence ID" value="QZO00854.1"/>
    <property type="molecule type" value="Genomic_DNA"/>
</dbReference>
<dbReference type="SUPFAM" id="SSF48452">
    <property type="entry name" value="TPR-like"/>
    <property type="match status" value="1"/>
</dbReference>
<dbReference type="Pfam" id="PF13371">
    <property type="entry name" value="TPR_9"/>
    <property type="match status" value="1"/>
</dbReference>
<proteinExistence type="predicted"/>
<gene>
    <name evidence="3" type="ORF">K6K41_04125</name>
</gene>
<dbReference type="Proteomes" id="UP000825701">
    <property type="component" value="Chromosome"/>
</dbReference>
<dbReference type="Gene3D" id="1.25.40.10">
    <property type="entry name" value="Tetratricopeptide repeat domain"/>
    <property type="match status" value="2"/>
</dbReference>
<evidence type="ECO:0000256" key="2">
    <source>
        <dbReference type="ARBA" id="ARBA00022803"/>
    </source>
</evidence>
<protein>
    <submittedName>
        <fullName evidence="3">Tetratricopeptide repeat protein</fullName>
    </submittedName>
</protein>
<dbReference type="RefSeq" id="WP_261404052.1">
    <property type="nucleotide sequence ID" value="NZ_CP081869.1"/>
</dbReference>
<accession>A0A9E6R9Y6</accession>
<evidence type="ECO:0000313" key="4">
    <source>
        <dbReference type="Proteomes" id="UP000825701"/>
    </source>
</evidence>
<dbReference type="Pfam" id="PF13414">
    <property type="entry name" value="TPR_11"/>
    <property type="match status" value="1"/>
</dbReference>